<feature type="region of interest" description="Disordered" evidence="29">
    <location>
        <begin position="371"/>
        <end position="392"/>
    </location>
</feature>
<evidence type="ECO:0000256" key="24">
    <source>
        <dbReference type="ARBA" id="ARBA00051942"/>
    </source>
</evidence>
<evidence type="ECO:0000256" key="26">
    <source>
        <dbReference type="ARBA" id="ARBA00069562"/>
    </source>
</evidence>
<keyword evidence="16" id="KW-0472">Membrane</keyword>
<dbReference type="OrthoDB" id="341578at2759"/>
<evidence type="ECO:0000256" key="21">
    <source>
        <dbReference type="ARBA" id="ARBA00041500"/>
    </source>
</evidence>
<evidence type="ECO:0000256" key="15">
    <source>
        <dbReference type="ARBA" id="ARBA00023016"/>
    </source>
</evidence>
<dbReference type="GO" id="GO:0004694">
    <property type="term" value="F:eukaryotic translation initiation factor 2alpha kinase activity"/>
    <property type="evidence" value="ECO:0007669"/>
    <property type="project" value="TreeGrafter"/>
</dbReference>
<feature type="region of interest" description="Disordered" evidence="29">
    <location>
        <begin position="31"/>
        <end position="55"/>
    </location>
</feature>
<evidence type="ECO:0000256" key="13">
    <source>
        <dbReference type="ARBA" id="ARBA00022845"/>
    </source>
</evidence>
<feature type="compositionally biased region" description="Acidic residues" evidence="29">
    <location>
        <begin position="376"/>
        <end position="386"/>
    </location>
</feature>
<evidence type="ECO:0000256" key="6">
    <source>
        <dbReference type="ARBA" id="ARBA00022692"/>
    </source>
</evidence>
<dbReference type="SUPFAM" id="SSF56112">
    <property type="entry name" value="Protein kinase-like (PK-like)"/>
    <property type="match status" value="1"/>
</dbReference>
<evidence type="ECO:0000256" key="23">
    <source>
        <dbReference type="ARBA" id="ARBA00048977"/>
    </source>
</evidence>
<dbReference type="PANTHER" id="PTHR11042:SF166">
    <property type="entry name" value="EUKARYOTIC TRANSLATION INITIATION FACTOR 2-ALPHA KINASE 3"/>
    <property type="match status" value="1"/>
</dbReference>
<dbReference type="PROSITE" id="PS00108">
    <property type="entry name" value="PROTEIN_KINASE_ST"/>
    <property type="match status" value="1"/>
</dbReference>
<keyword evidence="3" id="KW-0723">Serine/threonine-protein kinase</keyword>
<feature type="chain" id="PRO_5044612568" description="Eukaryotic translation initiation factor 2-alpha kinase 3" evidence="30">
    <location>
        <begin position="32"/>
        <end position="1105"/>
    </location>
</feature>
<evidence type="ECO:0000256" key="17">
    <source>
        <dbReference type="ARBA" id="ARBA00023137"/>
    </source>
</evidence>
<evidence type="ECO:0000256" key="25">
    <source>
        <dbReference type="ARBA" id="ARBA00062422"/>
    </source>
</evidence>
<evidence type="ECO:0000256" key="10">
    <source>
        <dbReference type="ARBA" id="ARBA00022777"/>
    </source>
</evidence>
<evidence type="ECO:0000313" key="34">
    <source>
        <dbReference type="RefSeq" id="XP_018541032.1"/>
    </source>
</evidence>
<dbReference type="InterPro" id="IPR050339">
    <property type="entry name" value="CC_SR_Kinase"/>
</dbReference>
<dbReference type="GeneTree" id="ENSGT00940000158121"/>
<keyword evidence="10 34" id="KW-0418">Kinase</keyword>
<reference evidence="33" key="1">
    <citation type="submission" date="2015-09" db="EMBL/GenBank/DDBJ databases">
        <authorList>
            <person name="Sai Rama Sridatta P."/>
        </authorList>
    </citation>
    <scope>NUCLEOTIDE SEQUENCE [LARGE SCALE GENOMIC DNA]</scope>
</reference>
<keyword evidence="8 28" id="KW-0547">Nucleotide-binding</keyword>
<dbReference type="GO" id="GO:0005789">
    <property type="term" value="C:endoplasmic reticulum membrane"/>
    <property type="evidence" value="ECO:0007669"/>
    <property type="project" value="UniProtKB-SubCell"/>
</dbReference>
<keyword evidence="14" id="KW-1133">Transmembrane helix</keyword>
<dbReference type="GO" id="GO:0034976">
    <property type="term" value="P:response to endoplasmic reticulum stress"/>
    <property type="evidence" value="ECO:0007669"/>
    <property type="project" value="Ensembl"/>
</dbReference>
<dbReference type="CDD" id="cd09768">
    <property type="entry name" value="Luminal_EIF2AK3"/>
    <property type="match status" value="1"/>
</dbReference>
<dbReference type="GO" id="GO:0005634">
    <property type="term" value="C:nucleus"/>
    <property type="evidence" value="ECO:0007669"/>
    <property type="project" value="TreeGrafter"/>
</dbReference>
<evidence type="ECO:0000256" key="22">
    <source>
        <dbReference type="ARBA" id="ARBA00048659"/>
    </source>
</evidence>
<reference evidence="32" key="3">
    <citation type="submission" date="2025-05" db="UniProtKB">
        <authorList>
            <consortium name="Ensembl"/>
        </authorList>
    </citation>
    <scope>IDENTIFICATION</scope>
</reference>
<comment type="similarity">
    <text evidence="20">Belongs to the protein kinase superfamily. Ser/Thr protein kinase family. GCN2 subfamily.</text>
</comment>
<dbReference type="FunFam" id="1.10.510.10:FF:000251">
    <property type="entry name" value="eukaryotic translation initiation factor 2-alpha kinase 3"/>
    <property type="match status" value="1"/>
</dbReference>
<dbReference type="AlphaFoldDB" id="A0A4W6C671"/>
<keyword evidence="5" id="KW-0808">Transferase</keyword>
<evidence type="ECO:0000256" key="1">
    <source>
        <dbReference type="ARBA" id="ARBA00004115"/>
    </source>
</evidence>
<feature type="compositionally biased region" description="Polar residues" evidence="29">
    <location>
        <begin position="815"/>
        <end position="835"/>
    </location>
</feature>
<feature type="compositionally biased region" description="Acidic residues" evidence="29">
    <location>
        <begin position="76"/>
        <end position="92"/>
    </location>
</feature>
<comment type="subunit">
    <text evidence="25">Forms dimers with HSPA5/BIP in resting cells. Homotetramerizes in response to endoplasmic reticulum (ER) stress, leading to its activation. Interacts with HSP90B1/GRP94. Interacts with DNAJC3; inhibiting EIF2AK3/PERK activity. Interacts with ATAD3A; ATAD3A and EIF2S1/eIF-2-alpha occupy a common binding site within the cytoplasmic loop of EIF2AK3/PERK, leading to prevent EIF2AK3/PERK association with its substrate EIF2S1/eIF-2-alpha. Interacts with MFN2. Interacts with TMEM33. Interacts with PDIA6. Interacts with LACC1.</text>
</comment>
<dbReference type="KEGG" id="lcf:108889157"/>
<dbReference type="GO" id="GO:0004715">
    <property type="term" value="F:non-membrane spanning protein tyrosine kinase activity"/>
    <property type="evidence" value="ECO:0007669"/>
    <property type="project" value="UniProtKB-EC"/>
</dbReference>
<evidence type="ECO:0000256" key="2">
    <source>
        <dbReference type="ARBA" id="ARBA00012513"/>
    </source>
</evidence>
<evidence type="ECO:0000256" key="20">
    <source>
        <dbReference type="ARBA" id="ARBA00037982"/>
    </source>
</evidence>
<feature type="region of interest" description="Disordered" evidence="29">
    <location>
        <begin position="74"/>
        <end position="99"/>
    </location>
</feature>
<name>A0A4W6C671_LATCA</name>
<comment type="catalytic activity">
    <reaction evidence="23">
        <text>L-seryl-[protein] + ATP = O-phospho-L-seryl-[protein] + ADP + H(+)</text>
        <dbReference type="Rhea" id="RHEA:17989"/>
        <dbReference type="Rhea" id="RHEA-COMP:9863"/>
        <dbReference type="Rhea" id="RHEA-COMP:11604"/>
        <dbReference type="ChEBI" id="CHEBI:15378"/>
        <dbReference type="ChEBI" id="CHEBI:29999"/>
        <dbReference type="ChEBI" id="CHEBI:30616"/>
        <dbReference type="ChEBI" id="CHEBI:83421"/>
        <dbReference type="ChEBI" id="CHEBI:456216"/>
        <dbReference type="EC" id="2.7.11.1"/>
    </reaction>
    <physiologicalReaction direction="left-to-right" evidence="23">
        <dbReference type="Rhea" id="RHEA:17990"/>
    </physiologicalReaction>
</comment>
<evidence type="ECO:0000256" key="7">
    <source>
        <dbReference type="ARBA" id="ARBA00022729"/>
    </source>
</evidence>
<reference evidence="34" key="2">
    <citation type="submission" date="2025-04" db="UniProtKB">
        <authorList>
            <consortium name="RefSeq"/>
        </authorList>
    </citation>
    <scope>IDENTIFICATION</scope>
    <source>
        <tissue evidence="34">Brain</tissue>
    </source>
</reference>
<dbReference type="InterPro" id="IPR011009">
    <property type="entry name" value="Kinase-like_dom_sf"/>
</dbReference>
<dbReference type="CDD" id="cd14048">
    <property type="entry name" value="STKc_EIF2AK3_PERK"/>
    <property type="match status" value="1"/>
</dbReference>
<dbReference type="FunFam" id="2.130.10.10:FF:000622">
    <property type="entry name" value="Eukaryotic translation initiation factor 2-alpha kinase 3"/>
    <property type="match status" value="1"/>
</dbReference>
<dbReference type="EC" id="2.7.11.1" evidence="2"/>
<keyword evidence="34" id="KW-0396">Initiation factor</keyword>
<feature type="region of interest" description="Disordered" evidence="29">
    <location>
        <begin position="764"/>
        <end position="789"/>
    </location>
</feature>
<evidence type="ECO:0000313" key="33">
    <source>
        <dbReference type="Proteomes" id="UP000314980"/>
    </source>
</evidence>
<keyword evidence="15" id="KW-0346">Stress response</keyword>
<dbReference type="GO" id="GO:0005524">
    <property type="term" value="F:ATP binding"/>
    <property type="evidence" value="ECO:0007669"/>
    <property type="project" value="UniProtKB-UniRule"/>
</dbReference>
<evidence type="ECO:0000256" key="8">
    <source>
        <dbReference type="ARBA" id="ARBA00022741"/>
    </source>
</evidence>
<evidence type="ECO:0000256" key="5">
    <source>
        <dbReference type="ARBA" id="ARBA00022679"/>
    </source>
</evidence>
<evidence type="ECO:0000256" key="30">
    <source>
        <dbReference type="SAM" id="SignalP"/>
    </source>
</evidence>
<dbReference type="Proteomes" id="UP000694890">
    <property type="component" value="Linkage group LG19"/>
</dbReference>
<keyword evidence="19" id="KW-0834">Unfolded protein response</keyword>
<keyword evidence="33" id="KW-1185">Reference proteome</keyword>
<dbReference type="Ensembl" id="ENSLCAT00010006175.1">
    <property type="protein sequence ID" value="ENSLCAP00010006023.1"/>
    <property type="gene ID" value="ENSLCAG00010002880.1"/>
</dbReference>
<feature type="binding site" evidence="28">
    <location>
        <position position="631"/>
    </location>
    <ligand>
        <name>ATP</name>
        <dbReference type="ChEBI" id="CHEBI:30616"/>
    </ligand>
</feature>
<dbReference type="Pfam" id="PF00069">
    <property type="entry name" value="Pkinase"/>
    <property type="match status" value="2"/>
</dbReference>
<dbReference type="InterPro" id="IPR011047">
    <property type="entry name" value="Quinoprotein_ADH-like_sf"/>
</dbReference>
<dbReference type="SMART" id="SM00220">
    <property type="entry name" value="S_TKc"/>
    <property type="match status" value="1"/>
</dbReference>
<dbReference type="Gene3D" id="1.10.510.10">
    <property type="entry name" value="Transferase(Phosphotransferase) domain 1"/>
    <property type="match status" value="1"/>
</dbReference>
<evidence type="ECO:0000256" key="3">
    <source>
        <dbReference type="ARBA" id="ARBA00022527"/>
    </source>
</evidence>
<dbReference type="InterPro" id="IPR000719">
    <property type="entry name" value="Prot_kinase_dom"/>
</dbReference>
<protein>
    <recommendedName>
        <fullName evidence="26">Eukaryotic translation initiation factor 2-alpha kinase 3</fullName>
        <ecNumber evidence="2">2.7.11.1</ecNumber>
    </recommendedName>
    <alternativeName>
        <fullName evidence="21">PRKR-like endoplasmic reticulum kinase</fullName>
    </alternativeName>
    <alternativeName>
        <fullName evidence="27">Protein tyrosine kinase EIF2AK3</fullName>
    </alternativeName>
</protein>
<evidence type="ECO:0000256" key="11">
    <source>
        <dbReference type="ARBA" id="ARBA00022824"/>
    </source>
</evidence>
<evidence type="ECO:0000256" key="29">
    <source>
        <dbReference type="SAM" id="MobiDB-lite"/>
    </source>
</evidence>
<evidence type="ECO:0000256" key="14">
    <source>
        <dbReference type="ARBA" id="ARBA00022989"/>
    </source>
</evidence>
<dbReference type="Gene3D" id="2.130.10.10">
    <property type="entry name" value="YVTN repeat-like/Quinoprotein amine dehydrogenase"/>
    <property type="match status" value="1"/>
</dbReference>
<dbReference type="STRING" id="8187.ENSLCAP00010006023"/>
<comment type="catalytic activity">
    <reaction evidence="24">
        <text>L-tyrosyl-[protein] + ATP = O-phospho-L-tyrosyl-[protein] + ADP + H(+)</text>
        <dbReference type="Rhea" id="RHEA:10596"/>
        <dbReference type="Rhea" id="RHEA-COMP:10136"/>
        <dbReference type="Rhea" id="RHEA-COMP:20101"/>
        <dbReference type="ChEBI" id="CHEBI:15378"/>
        <dbReference type="ChEBI" id="CHEBI:30616"/>
        <dbReference type="ChEBI" id="CHEBI:46858"/>
        <dbReference type="ChEBI" id="CHEBI:61978"/>
        <dbReference type="ChEBI" id="CHEBI:456216"/>
        <dbReference type="EC" id="2.7.10.2"/>
    </reaction>
    <physiologicalReaction direction="left-to-right" evidence="24">
        <dbReference type="Rhea" id="RHEA:10597"/>
    </physiologicalReaction>
</comment>
<evidence type="ECO:0000256" key="18">
    <source>
        <dbReference type="ARBA" id="ARBA00023180"/>
    </source>
</evidence>
<dbReference type="Gene3D" id="3.30.200.20">
    <property type="entry name" value="Phosphorylase Kinase, domain 1"/>
    <property type="match status" value="1"/>
</dbReference>
<dbReference type="FunFam" id="3.30.200.20:FF:000193">
    <property type="entry name" value="Eukaryotic translation initiation factor 2-alpha kinase 3"/>
    <property type="match status" value="1"/>
</dbReference>
<sequence length="1105" mass="122380">MERGLHFGNVSISLVLLLLLKALIGFGTSQAQGSAIGREPQSATRSAGSTSEEDGARVMERGLENIGAPVIGADVTVEDDDNGSAGEADESYGESNGNFQPTRSLVIISTLDGRISALDPHNQGRKQWDLDVGSGCLVSSSLSKPEVFGNKMVIPSLDGALFQWNRDRESMEAVPFSVESLLESSYRIGEDTVLVGGKSLTTYGLGVYSGKLRYICSAVGCSHWGDNEIETEDVLLLQRTQKTVRAIRPRSGMEKWNFSVGNFELKLVPEAQSGMNFLEGEMANGEAWRESQRVITDEPKEREQTESQQNQNQNLDLVIKVSVPDWKVMAFSSKPDGQLVWERQFCTPIASAWLVGGGKVTPISLFDDTAYSNQSETDEEEEEEDPEKAKGAAESSVYLGMFQGQLYLQSSVRITEKFPSKAIGSEKNIIPLPTVKWKPLIHSPSRTPALVGSDEFDKCLNNDKFSHEEYSNGALSILQYPYDNGYYFPYSKRYRGKRDSAVSLINGNGAGGDSRRRKDPVLLLPWWKEILGTIVFCIAATTYIVRKFFHPPAPVAYVRQRKESETQCQTDSKFDLEVVESKEPVAMETRSSEYVSRYLTDFEPVQCLGRGGFGVVFEARNKVDDCNYAIKRIRLPNRELAREKVMREVKALAKLEHPGIIRYFNAWQESPPEGWQEEMDKRWLKDASTTDWPMSFLDNMEALSVKVPVSSSVSPVCGPGGDVLEASTDACALLSSSAGGALGFGVDDGDLSFYPLLGHDSLMSERDSQADPDASDTPHSFELCPPRGPSDCTSSSFDIVFEDSGCDRDAEADTDSASGAASPGTLTEKNSSSSSHTKRQESVPPSSSSPPRPTSLTLALPPTPPTQRVQPSPKVYLYIQMQLCRKENLKDWMAQRCLPEQREHNQCLDIFLQIAEAVDFLHSKGLMHRDLKPSNIFFTMDDVVKVGDFGLVTAMDQEEDDDEPSALTPAPLLTRHTGQVGTKLYMSPEQLSGNSYSHKVDIYSLGLILFELLYPFRTQMERVRTLTEVRVLRFPEVFSKNNVQELSMVRSMLSLSPSERPEAAEITGTPLFQELELPCRLAVRQRSRTYSASSMGRPSRQTSAN</sequence>
<comment type="subcellular location">
    <subcellularLocation>
        <location evidence="1">Endoplasmic reticulum membrane</location>
        <topology evidence="1">Single-pass type I membrane protein</topology>
    </subcellularLocation>
</comment>
<keyword evidence="6" id="KW-0812">Transmembrane</keyword>
<keyword evidence="13" id="KW-0810">Translation regulation</keyword>
<evidence type="ECO:0000259" key="31">
    <source>
        <dbReference type="PROSITE" id="PS50011"/>
    </source>
</evidence>
<dbReference type="Proteomes" id="UP000314980">
    <property type="component" value="Unassembled WGS sequence"/>
</dbReference>
<evidence type="ECO:0000256" key="27">
    <source>
        <dbReference type="ARBA" id="ARBA00078389"/>
    </source>
</evidence>
<evidence type="ECO:0000313" key="32">
    <source>
        <dbReference type="Ensembl" id="ENSLCAP00010006023.1"/>
    </source>
</evidence>
<gene>
    <name evidence="32" type="primary">EIF2AK3</name>
    <name evidence="34" type="synonym">eif2ak3</name>
</gene>
<feature type="region of interest" description="Disordered" evidence="29">
    <location>
        <begin position="807"/>
        <end position="871"/>
    </location>
</feature>
<organism evidence="32 33">
    <name type="scientific">Lates calcarifer</name>
    <name type="common">Barramundi</name>
    <name type="synonym">Holocentrus calcarifer</name>
    <dbReference type="NCBI Taxonomy" id="8187"/>
    <lineage>
        <taxon>Eukaryota</taxon>
        <taxon>Metazoa</taxon>
        <taxon>Chordata</taxon>
        <taxon>Craniata</taxon>
        <taxon>Vertebrata</taxon>
        <taxon>Euteleostomi</taxon>
        <taxon>Actinopterygii</taxon>
        <taxon>Neopterygii</taxon>
        <taxon>Teleostei</taxon>
        <taxon>Neoteleostei</taxon>
        <taxon>Acanthomorphata</taxon>
        <taxon>Carangaria</taxon>
        <taxon>Carangaria incertae sedis</taxon>
        <taxon>Centropomidae</taxon>
        <taxon>Lates</taxon>
    </lineage>
</organism>
<feature type="domain" description="Protein kinase" evidence="31">
    <location>
        <begin position="602"/>
        <end position="1072"/>
    </location>
</feature>
<evidence type="ECO:0000256" key="9">
    <source>
        <dbReference type="ARBA" id="ARBA00022765"/>
    </source>
</evidence>
<keyword evidence="11" id="KW-0256">Endoplasmic reticulum</keyword>
<comment type="catalytic activity">
    <reaction evidence="22">
        <text>L-threonyl-[protein] + ATP = O-phospho-L-threonyl-[protein] + ADP + H(+)</text>
        <dbReference type="Rhea" id="RHEA:46608"/>
        <dbReference type="Rhea" id="RHEA-COMP:11060"/>
        <dbReference type="Rhea" id="RHEA-COMP:11605"/>
        <dbReference type="ChEBI" id="CHEBI:15378"/>
        <dbReference type="ChEBI" id="CHEBI:30013"/>
        <dbReference type="ChEBI" id="CHEBI:30616"/>
        <dbReference type="ChEBI" id="CHEBI:61977"/>
        <dbReference type="ChEBI" id="CHEBI:456216"/>
        <dbReference type="EC" id="2.7.11.1"/>
    </reaction>
    <physiologicalReaction direction="left-to-right" evidence="22">
        <dbReference type="Rhea" id="RHEA:46609"/>
    </physiologicalReaction>
</comment>
<evidence type="ECO:0000256" key="4">
    <source>
        <dbReference type="ARBA" id="ARBA00022553"/>
    </source>
</evidence>
<proteinExistence type="inferred from homology"/>
<dbReference type="CTD" id="9451"/>
<keyword evidence="7 30" id="KW-0732">Signal</keyword>
<dbReference type="PANTHER" id="PTHR11042">
    <property type="entry name" value="EUKARYOTIC TRANSLATION INITIATION FACTOR 2-ALPHA KINASE EIF2-ALPHA KINASE -RELATED"/>
    <property type="match status" value="1"/>
</dbReference>
<keyword evidence="9" id="KW-0013">ADP-ribosylation</keyword>
<dbReference type="GeneID" id="108889157"/>
<keyword evidence="34" id="KW-0648">Protein biosynthesis</keyword>
<dbReference type="GO" id="GO:0003743">
    <property type="term" value="F:translation initiation factor activity"/>
    <property type="evidence" value="ECO:0007669"/>
    <property type="project" value="UniProtKB-KW"/>
</dbReference>
<dbReference type="GO" id="GO:0006986">
    <property type="term" value="P:response to unfolded protein"/>
    <property type="evidence" value="ECO:0007669"/>
    <property type="project" value="UniProtKB-KW"/>
</dbReference>
<dbReference type="RefSeq" id="XP_018541032.1">
    <property type="nucleotide sequence ID" value="XM_018685516.2"/>
</dbReference>
<accession>A0A4W6C671</accession>
<feature type="signal peptide" evidence="30">
    <location>
        <begin position="1"/>
        <end position="31"/>
    </location>
</feature>
<dbReference type="InParanoid" id="A0A4W6C671"/>
<feature type="compositionally biased region" description="Polar residues" evidence="29">
    <location>
        <begin position="41"/>
        <end position="50"/>
    </location>
</feature>
<keyword evidence="18" id="KW-0325">Glycoprotein</keyword>
<keyword evidence="12 28" id="KW-0067">ATP-binding</keyword>
<evidence type="ECO:0000256" key="19">
    <source>
        <dbReference type="ARBA" id="ARBA00023230"/>
    </source>
</evidence>
<dbReference type="PROSITE" id="PS50011">
    <property type="entry name" value="PROTEIN_KINASE_DOM"/>
    <property type="match status" value="1"/>
</dbReference>
<keyword evidence="17" id="KW-0829">Tyrosine-protein kinase</keyword>
<dbReference type="InterPro" id="IPR015943">
    <property type="entry name" value="WD40/YVTN_repeat-like_dom_sf"/>
</dbReference>
<dbReference type="PROSITE" id="PS00107">
    <property type="entry name" value="PROTEIN_KINASE_ATP"/>
    <property type="match status" value="1"/>
</dbReference>
<dbReference type="SUPFAM" id="SSF50998">
    <property type="entry name" value="Quinoprotein alcohol dehydrogenase-like"/>
    <property type="match status" value="1"/>
</dbReference>
<dbReference type="InterPro" id="IPR008271">
    <property type="entry name" value="Ser/Thr_kinase_AS"/>
</dbReference>
<evidence type="ECO:0000256" key="12">
    <source>
        <dbReference type="ARBA" id="ARBA00022840"/>
    </source>
</evidence>
<dbReference type="GO" id="GO:0001666">
    <property type="term" value="P:response to hypoxia"/>
    <property type="evidence" value="ECO:0007669"/>
    <property type="project" value="Ensembl"/>
</dbReference>
<keyword evidence="4" id="KW-0597">Phosphoprotein</keyword>
<dbReference type="InterPro" id="IPR017441">
    <property type="entry name" value="Protein_kinase_ATP_BS"/>
</dbReference>
<evidence type="ECO:0000256" key="28">
    <source>
        <dbReference type="PROSITE-ProRule" id="PRU10141"/>
    </source>
</evidence>
<evidence type="ECO:0000256" key="16">
    <source>
        <dbReference type="ARBA" id="ARBA00023136"/>
    </source>
</evidence>